<dbReference type="Proteomes" id="UP000831113">
    <property type="component" value="Chromosome"/>
</dbReference>
<name>A0ABY4D548_9BACT</name>
<dbReference type="RefSeq" id="WP_243801064.1">
    <property type="nucleotide sequence ID" value="NZ_CP094669.1"/>
</dbReference>
<accession>A0ABY4D548</accession>
<keyword evidence="2" id="KW-1185">Reference proteome</keyword>
<evidence type="ECO:0000313" key="2">
    <source>
        <dbReference type="Proteomes" id="UP000831113"/>
    </source>
</evidence>
<reference evidence="1 2" key="1">
    <citation type="submission" date="2022-03" db="EMBL/GenBank/DDBJ databases">
        <title>Hymenobactersp. isolated from the air.</title>
        <authorList>
            <person name="Won M."/>
            <person name="Kwon S.-W."/>
        </authorList>
    </citation>
    <scope>NUCLEOTIDE SEQUENCE [LARGE SCALE GENOMIC DNA]</scope>
    <source>
        <strain evidence="1 2">KACC 21982</strain>
    </source>
</reference>
<sequence>MRATILRQLDLPNLPSASGVEIVGETVYIIGDDSPYLYRFTATDLVPGKPLTLFETAHFSSGRIDKAIKADLECLTALTTSTGEMGLLAFGSGATAARENGFWVPLSPAQGEAATVHPVSLSGLYAQLRTLLPAGATLNLEAAATTDTELLLFQRTVGSTAGNLVFRMPLAPTLDFLHHRATQLPTVRPQLFQLPNIKGKPAGFSGACTYEDKLFVTASVEDTADAILDGEVLGSFVGLLDLDQSANKPVTFAQLQLAGGKPYTGKVESVAIRRRLAASRYELLLVTDDDQGGSTAVLVDVTV</sequence>
<evidence type="ECO:0000313" key="1">
    <source>
        <dbReference type="EMBL" id="UOG76286.1"/>
    </source>
</evidence>
<dbReference type="EMBL" id="CP094669">
    <property type="protein sequence ID" value="UOG76286.1"/>
    <property type="molecule type" value="Genomic_DNA"/>
</dbReference>
<dbReference type="InterPro" id="IPR053851">
    <property type="entry name" value="DUF6929"/>
</dbReference>
<proteinExistence type="predicted"/>
<gene>
    <name evidence="1" type="ORF">MTX78_06715</name>
</gene>
<organism evidence="1 2">
    <name type="scientific">Hymenobacter tibetensis</name>
    <dbReference type="NCBI Taxonomy" id="497967"/>
    <lineage>
        <taxon>Bacteria</taxon>
        <taxon>Pseudomonadati</taxon>
        <taxon>Bacteroidota</taxon>
        <taxon>Cytophagia</taxon>
        <taxon>Cytophagales</taxon>
        <taxon>Hymenobacteraceae</taxon>
        <taxon>Hymenobacter</taxon>
    </lineage>
</organism>
<protein>
    <submittedName>
        <fullName evidence="1">Uncharacterized protein</fullName>
    </submittedName>
</protein>
<dbReference type="Pfam" id="PF22000">
    <property type="entry name" value="DUF6929"/>
    <property type="match status" value="1"/>
</dbReference>